<organism evidence="1 2">
    <name type="scientific">Methanopyrus kandleri (strain AV19 / DSM 6324 / JCM 9639 / NBRC 100938)</name>
    <dbReference type="NCBI Taxonomy" id="190192"/>
    <lineage>
        <taxon>Archaea</taxon>
        <taxon>Methanobacteriati</taxon>
        <taxon>Methanobacteriota</taxon>
        <taxon>Methanomada group</taxon>
        <taxon>Methanopyri</taxon>
        <taxon>Methanopyrales</taxon>
        <taxon>Methanopyraceae</taxon>
        <taxon>Methanopyrus</taxon>
    </lineage>
</organism>
<dbReference type="EnsemblBacteria" id="AAM02508">
    <property type="protein sequence ID" value="AAM02508"/>
    <property type="gene ID" value="MK1295"/>
</dbReference>
<dbReference type="Proteomes" id="UP000001826">
    <property type="component" value="Chromosome"/>
</dbReference>
<dbReference type="InParanoid" id="Q8TVU3"/>
<protein>
    <submittedName>
        <fullName evidence="1">Uncharacterized secreted protein specific for M.kandleri, MK-3 family</fullName>
    </submittedName>
</protein>
<reference evidence="1 2" key="1">
    <citation type="journal article" date="2002" name="Proc. Natl. Acad. Sci. U.S.A.">
        <title>The complete genome of hyperthermophile Methanopyrus kandleri AV19 and monophyly of archaeal methanogens.</title>
        <authorList>
            <person name="Slesarev A.I."/>
            <person name="Mezhevaya K.V."/>
            <person name="Makarova K.S."/>
            <person name="Polushin N.N."/>
            <person name="Shcherbinina O.V."/>
            <person name="Shakhova V.V."/>
            <person name="Belova G.I."/>
            <person name="Aravind L."/>
            <person name="Natale D.A."/>
            <person name="Rogozin I.B."/>
            <person name="Tatusov R.L."/>
            <person name="Wolf Y.I."/>
            <person name="Stetter K.O."/>
            <person name="Malykh A.G."/>
            <person name="Koonin E.V."/>
            <person name="Kozyavkin S.A."/>
        </authorList>
    </citation>
    <scope>NUCLEOTIDE SEQUENCE [LARGE SCALE GENOMIC DNA]</scope>
    <source>
        <strain evidence="2">AV19 / DSM 6324 / JCM 9639 / NBRC 100938</strain>
    </source>
</reference>
<evidence type="ECO:0000313" key="1">
    <source>
        <dbReference type="EMBL" id="AAM02508.1"/>
    </source>
</evidence>
<dbReference type="KEGG" id="mka:MK1295"/>
<dbReference type="AlphaFoldDB" id="Q8TVU3"/>
<accession>Q8TVU3</accession>
<dbReference type="EMBL" id="AE009439">
    <property type="protein sequence ID" value="AAM02508.1"/>
    <property type="molecule type" value="Genomic_DNA"/>
</dbReference>
<evidence type="ECO:0000313" key="2">
    <source>
        <dbReference type="Proteomes" id="UP000001826"/>
    </source>
</evidence>
<dbReference type="GeneID" id="1477890"/>
<dbReference type="RefSeq" id="WP_011019663.1">
    <property type="nucleotide sequence ID" value="NC_003551.1"/>
</dbReference>
<sequence>MTVVPLVLGLILTATPSAGEPLIRGKASDDIGYLARYFESVVEPKWKSADARIVVDARGFRGRTVDVVYVPGLDAFVVPAGGRPRGSVTSVSDVLPLSYVECEPGKVRIRLDRVGRTVVVEGPAVVVRGLYPPIPLDVSALVDGYRCTVVGGVQLPIDGGCPLAPRPYVPPAAVLEGGGSSDRVVLADGPWPLLDVEYLVGGDVVNMRVQLLEDPLTSALELAIATVSHRKADVAPLQGVEVTFDLGSGKIRTRHVAVPWRPTGDTSEDGVGTLKGGVVMRTADGLEPLLVWFEVARDDPMMEFISDVVEAYRRGDFGEVGRLMKAHPNVVFLFPEGREGFWVYAPQVVPLRRAHRRRIAGTRRRGSP</sequence>
<gene>
    <name evidence="1" type="ordered locus">MK1295</name>
</gene>
<proteinExistence type="predicted"/>
<dbReference type="HOGENOM" id="CLU_870479_0_0_2"/>
<keyword evidence="2" id="KW-1185">Reference proteome</keyword>
<dbReference type="PaxDb" id="190192-MK1295"/>
<name>Q8TVU3_METKA</name>